<proteinExistence type="inferred from homology"/>
<dbReference type="PRINTS" id="PR00447">
    <property type="entry name" value="NATRESASSCMP"/>
</dbReference>
<dbReference type="PANTHER" id="PTHR11706">
    <property type="entry name" value="SOLUTE CARRIER PROTEIN FAMILY 11 MEMBER"/>
    <property type="match status" value="1"/>
</dbReference>
<dbReference type="GO" id="GO:0015293">
    <property type="term" value="F:symporter activity"/>
    <property type="evidence" value="ECO:0007669"/>
    <property type="project" value="UniProtKB-UniRule"/>
</dbReference>
<comment type="function">
    <text evidence="7">H(+)-stimulated, divalent metal cation uptake system.</text>
</comment>
<dbReference type="NCBIfam" id="TIGR01197">
    <property type="entry name" value="nramp"/>
    <property type="match status" value="1"/>
</dbReference>
<accession>A0A5E4XC36</accession>
<feature type="transmembrane region" description="Helical" evidence="7">
    <location>
        <begin position="299"/>
        <end position="318"/>
    </location>
</feature>
<organism evidence="8 9">
    <name type="scientific">Pandoraea eparura</name>
    <dbReference type="NCBI Taxonomy" id="2508291"/>
    <lineage>
        <taxon>Bacteria</taxon>
        <taxon>Pseudomonadati</taxon>
        <taxon>Pseudomonadota</taxon>
        <taxon>Betaproteobacteria</taxon>
        <taxon>Burkholderiales</taxon>
        <taxon>Burkholderiaceae</taxon>
        <taxon>Pandoraea</taxon>
    </lineage>
</organism>
<dbReference type="EMBL" id="CABPSH010000011">
    <property type="protein sequence ID" value="VVE33762.1"/>
    <property type="molecule type" value="Genomic_DNA"/>
</dbReference>
<dbReference type="GO" id="GO:0005886">
    <property type="term" value="C:plasma membrane"/>
    <property type="evidence" value="ECO:0007669"/>
    <property type="project" value="UniProtKB-SubCell"/>
</dbReference>
<feature type="transmembrane region" description="Helical" evidence="7">
    <location>
        <begin position="415"/>
        <end position="435"/>
    </location>
</feature>
<evidence type="ECO:0000256" key="3">
    <source>
        <dbReference type="ARBA" id="ARBA00022692"/>
    </source>
</evidence>
<dbReference type="Pfam" id="PF01566">
    <property type="entry name" value="Nramp"/>
    <property type="match status" value="1"/>
</dbReference>
<dbReference type="GO" id="GO:0005384">
    <property type="term" value="F:manganese ion transmembrane transporter activity"/>
    <property type="evidence" value="ECO:0007669"/>
    <property type="project" value="TreeGrafter"/>
</dbReference>
<reference evidence="8 9" key="1">
    <citation type="submission" date="2019-08" db="EMBL/GenBank/DDBJ databases">
        <authorList>
            <person name="Peeters C."/>
        </authorList>
    </citation>
    <scope>NUCLEOTIDE SEQUENCE [LARGE SCALE GENOMIC DNA]</scope>
    <source>
        <strain evidence="8 9">LMG 31012</strain>
    </source>
</reference>
<dbReference type="GO" id="GO:0034755">
    <property type="term" value="P:iron ion transmembrane transport"/>
    <property type="evidence" value="ECO:0007669"/>
    <property type="project" value="TreeGrafter"/>
</dbReference>
<gene>
    <name evidence="8" type="primary">mntH_1</name>
    <name evidence="7" type="synonym">mntH</name>
    <name evidence="8" type="ORF">PEP31012_03813</name>
</gene>
<keyword evidence="7" id="KW-1003">Cell membrane</keyword>
<feature type="transmembrane region" description="Helical" evidence="7">
    <location>
        <begin position="65"/>
        <end position="89"/>
    </location>
</feature>
<evidence type="ECO:0000256" key="6">
    <source>
        <dbReference type="ARBA" id="ARBA00023136"/>
    </source>
</evidence>
<keyword evidence="3 7" id="KW-0812">Transmembrane</keyword>
<protein>
    <recommendedName>
        <fullName evidence="7">Divalent metal cation transporter MntH</fullName>
    </recommendedName>
</protein>
<keyword evidence="5 7" id="KW-1133">Transmembrane helix</keyword>
<dbReference type="InterPro" id="IPR001046">
    <property type="entry name" value="NRAMP_fam"/>
</dbReference>
<comment type="subcellular location">
    <subcellularLocation>
        <location evidence="7">Cell membrane</location>
        <topology evidence="7">Multi-pass membrane protein</topology>
    </subcellularLocation>
    <subcellularLocation>
        <location evidence="1">Membrane</location>
        <topology evidence="1">Multi-pass membrane protein</topology>
    </subcellularLocation>
</comment>
<dbReference type="RefSeq" id="WP_150590875.1">
    <property type="nucleotide sequence ID" value="NZ_CABPSH010000011.1"/>
</dbReference>
<dbReference type="GO" id="GO:0015086">
    <property type="term" value="F:cadmium ion transmembrane transporter activity"/>
    <property type="evidence" value="ECO:0007669"/>
    <property type="project" value="TreeGrafter"/>
</dbReference>
<dbReference type="NCBIfam" id="NF001923">
    <property type="entry name" value="PRK00701.1"/>
    <property type="match status" value="1"/>
</dbReference>
<keyword evidence="6 7" id="KW-0472">Membrane</keyword>
<comment type="similarity">
    <text evidence="7">Belongs to the NRAMP family.</text>
</comment>
<feature type="transmembrane region" description="Helical" evidence="7">
    <location>
        <begin position="252"/>
        <end position="279"/>
    </location>
</feature>
<dbReference type="NCBIfam" id="NF037982">
    <property type="entry name" value="Nramp_1"/>
    <property type="match status" value="1"/>
</dbReference>
<feature type="transmembrane region" description="Helical" evidence="7">
    <location>
        <begin position="350"/>
        <end position="369"/>
    </location>
</feature>
<dbReference type="PANTHER" id="PTHR11706:SF33">
    <property type="entry name" value="NATURAL RESISTANCE-ASSOCIATED MACROPHAGE PROTEIN 2"/>
    <property type="match status" value="1"/>
</dbReference>
<feature type="transmembrane region" description="Helical" evidence="7">
    <location>
        <begin position="212"/>
        <end position="231"/>
    </location>
</feature>
<evidence type="ECO:0000256" key="7">
    <source>
        <dbReference type="HAMAP-Rule" id="MF_00221"/>
    </source>
</evidence>
<feature type="transmembrane region" description="Helical" evidence="7">
    <location>
        <begin position="169"/>
        <end position="188"/>
    </location>
</feature>
<evidence type="ECO:0000313" key="8">
    <source>
        <dbReference type="EMBL" id="VVE33762.1"/>
    </source>
</evidence>
<evidence type="ECO:0000256" key="2">
    <source>
        <dbReference type="ARBA" id="ARBA00022448"/>
    </source>
</evidence>
<comment type="caution">
    <text evidence="7">Lacks conserved residue(s) required for the propagation of feature annotation.</text>
</comment>
<dbReference type="GO" id="GO:0046872">
    <property type="term" value="F:metal ion binding"/>
    <property type="evidence" value="ECO:0007669"/>
    <property type="project" value="UniProtKB-UniRule"/>
</dbReference>
<sequence length="436" mass="46268">MPLPTTATAPFCPSEVKGSIVVDAREPRWIKLKRFAGPGLLVAIGYMDPGNWATDIQAGSQFGYALLWVVALSSLAAIFLQMLAARLGLVAGRDLAQASYERYGWAGRLVQWITAEISIVACDIAEVLGCALAFKLLLGVPLAWGIVLTAFDTMIVLGLQGKGFRQIEAIVFGLIGTMALCFVAQVAMVPPDWHAVAAGLVPGAPSHDRHDALVLALGIVGATIMPHNLYLHSSVVQTRRVVGGKRGDVRDTLALVRLDTWVSLALAMCVNAAILILAGSVFHTSGQTNVTDIEQAYRLITPIAGSAAAFLFGIALLASGQSSTLTGTIAGQVIMDGFLHARIPCYQRRLITRGLALVPALIGVLWLGDGAVGKLLVWSQVLLSLQLPFAMWPLIRSVSDPRVMNGNTLGRPAQVLAWGLFAVITATNLLLIVGLD</sequence>
<dbReference type="AlphaFoldDB" id="A0A5E4XC36"/>
<dbReference type="OrthoDB" id="9787548at2"/>
<keyword evidence="4 7" id="KW-0769">Symport</keyword>
<feature type="transmembrane region" description="Helical" evidence="7">
    <location>
        <begin position="140"/>
        <end position="157"/>
    </location>
</feature>
<evidence type="ECO:0000256" key="1">
    <source>
        <dbReference type="ARBA" id="ARBA00004141"/>
    </source>
</evidence>
<dbReference type="HAMAP" id="MF_00221">
    <property type="entry name" value="NRAMP"/>
    <property type="match status" value="1"/>
</dbReference>
<evidence type="ECO:0000256" key="4">
    <source>
        <dbReference type="ARBA" id="ARBA00022847"/>
    </source>
</evidence>
<evidence type="ECO:0000313" key="9">
    <source>
        <dbReference type="Proteomes" id="UP000400981"/>
    </source>
</evidence>
<evidence type="ECO:0000256" key="5">
    <source>
        <dbReference type="ARBA" id="ARBA00022989"/>
    </source>
</evidence>
<name>A0A5E4XC36_9BURK</name>
<keyword evidence="2 7" id="KW-0813">Transport</keyword>
<keyword evidence="7" id="KW-0406">Ion transport</keyword>
<keyword evidence="9" id="KW-1185">Reference proteome</keyword>
<dbReference type="Proteomes" id="UP000400981">
    <property type="component" value="Unassembled WGS sequence"/>
</dbReference>